<keyword evidence="2" id="KW-1185">Reference proteome</keyword>
<evidence type="ECO:0000313" key="1">
    <source>
        <dbReference type="EMBL" id="GBN95105.1"/>
    </source>
</evidence>
<sequence length="65" mass="7342">MRTAPQLPQTSRHCGGAFGPHHEFRQQAFSLGPDLPQEWRQSAGLVKPVFFYRLVDHLPVAAEMV</sequence>
<gene>
    <name evidence="1" type="ORF">AVEN_52324_1</name>
</gene>
<accession>A0A4Y2T7M7</accession>
<organism evidence="1 2">
    <name type="scientific">Araneus ventricosus</name>
    <name type="common">Orbweaver spider</name>
    <name type="synonym">Epeira ventricosa</name>
    <dbReference type="NCBI Taxonomy" id="182803"/>
    <lineage>
        <taxon>Eukaryota</taxon>
        <taxon>Metazoa</taxon>
        <taxon>Ecdysozoa</taxon>
        <taxon>Arthropoda</taxon>
        <taxon>Chelicerata</taxon>
        <taxon>Arachnida</taxon>
        <taxon>Araneae</taxon>
        <taxon>Araneomorphae</taxon>
        <taxon>Entelegynae</taxon>
        <taxon>Araneoidea</taxon>
        <taxon>Araneidae</taxon>
        <taxon>Araneus</taxon>
    </lineage>
</organism>
<evidence type="ECO:0000313" key="2">
    <source>
        <dbReference type="Proteomes" id="UP000499080"/>
    </source>
</evidence>
<name>A0A4Y2T7M7_ARAVE</name>
<proteinExistence type="predicted"/>
<feature type="non-terminal residue" evidence="1">
    <location>
        <position position="65"/>
    </location>
</feature>
<protein>
    <submittedName>
        <fullName evidence="1">Uncharacterized protein</fullName>
    </submittedName>
</protein>
<dbReference type="EMBL" id="BGPR01025860">
    <property type="protein sequence ID" value="GBN95105.1"/>
    <property type="molecule type" value="Genomic_DNA"/>
</dbReference>
<comment type="caution">
    <text evidence="1">The sequence shown here is derived from an EMBL/GenBank/DDBJ whole genome shotgun (WGS) entry which is preliminary data.</text>
</comment>
<dbReference type="Proteomes" id="UP000499080">
    <property type="component" value="Unassembled WGS sequence"/>
</dbReference>
<reference evidence="1 2" key="1">
    <citation type="journal article" date="2019" name="Sci. Rep.">
        <title>Orb-weaving spider Araneus ventricosus genome elucidates the spidroin gene catalogue.</title>
        <authorList>
            <person name="Kono N."/>
            <person name="Nakamura H."/>
            <person name="Ohtoshi R."/>
            <person name="Moran D.A.P."/>
            <person name="Shinohara A."/>
            <person name="Yoshida Y."/>
            <person name="Fujiwara M."/>
            <person name="Mori M."/>
            <person name="Tomita M."/>
            <person name="Arakawa K."/>
        </authorList>
    </citation>
    <scope>NUCLEOTIDE SEQUENCE [LARGE SCALE GENOMIC DNA]</scope>
</reference>
<dbReference type="AlphaFoldDB" id="A0A4Y2T7M7"/>